<dbReference type="AlphaFoldDB" id="A0A852SFA4"/>
<dbReference type="GO" id="GO:0005829">
    <property type="term" value="C:cytosol"/>
    <property type="evidence" value="ECO:0007669"/>
    <property type="project" value="TreeGrafter"/>
</dbReference>
<reference evidence="3 4" key="1">
    <citation type="submission" date="2020-07" db="EMBL/GenBank/DDBJ databases">
        <title>Sequencing the genomes of 1000 actinobacteria strains.</title>
        <authorList>
            <person name="Klenk H.-P."/>
        </authorList>
    </citation>
    <scope>NUCLEOTIDE SEQUENCE [LARGE SCALE GENOMIC DNA]</scope>
    <source>
        <strain evidence="3 4">DSM 23870</strain>
    </source>
</reference>
<sequence>MSDSPGSGAASPSRTITLGVSLKMYLGVDQAAEWADAVALIASTHDAVRSGAVRLFVLPSLPATVAVSAKLSDSAVAWGAQDLHWDDRGAVTGGTSGADLVELGCTLVEVGHAERRKIFGEDAGVTRRKFAAATRNGLTPVLCVGEREPMPAADAAAECIAQLESAFAGDRGSTEVIVAYEPEWAIGQPQPAPPEHVRAVADIVREHLASTRGTAGETTLIYGGSAGIGTLSSLGDSVDGLFLGRFAHNPADFARIIDDAAALT</sequence>
<keyword evidence="1 2" id="KW-0413">Isomerase</keyword>
<protein>
    <recommendedName>
        <fullName evidence="2">Triosephosphate isomerase</fullName>
        <ecNumber evidence="2">5.3.1.1</ecNumber>
    </recommendedName>
</protein>
<comment type="similarity">
    <text evidence="2">Belongs to the triosephosphate isomerase family.</text>
</comment>
<name>A0A852SFA4_9MICO</name>
<dbReference type="SUPFAM" id="SSF51351">
    <property type="entry name" value="Triosephosphate isomerase (TIM)"/>
    <property type="match status" value="1"/>
</dbReference>
<evidence type="ECO:0000313" key="4">
    <source>
        <dbReference type="Proteomes" id="UP000581087"/>
    </source>
</evidence>
<comment type="catalytic activity">
    <reaction evidence="2">
        <text>D-glyceraldehyde 3-phosphate = dihydroxyacetone phosphate</text>
        <dbReference type="Rhea" id="RHEA:18585"/>
        <dbReference type="ChEBI" id="CHEBI:57642"/>
        <dbReference type="ChEBI" id="CHEBI:59776"/>
        <dbReference type="EC" id="5.3.1.1"/>
    </reaction>
</comment>
<dbReference type="EC" id="5.3.1.1" evidence="2"/>
<comment type="pathway">
    <text evidence="2">Carbohydrate biosynthesis; gluconeogenesis.</text>
</comment>
<keyword evidence="2" id="KW-0312">Gluconeogenesis</keyword>
<dbReference type="PROSITE" id="PS51440">
    <property type="entry name" value="TIM_2"/>
    <property type="match status" value="1"/>
</dbReference>
<dbReference type="InterPro" id="IPR013785">
    <property type="entry name" value="Aldolase_TIM"/>
</dbReference>
<dbReference type="RefSeq" id="WP_241830796.1">
    <property type="nucleotide sequence ID" value="NZ_JACCBI010000001.1"/>
</dbReference>
<dbReference type="UniPathway" id="UPA00138"/>
<evidence type="ECO:0000256" key="1">
    <source>
        <dbReference type="ARBA" id="ARBA00023235"/>
    </source>
</evidence>
<dbReference type="Gene3D" id="3.20.20.70">
    <property type="entry name" value="Aldolase class I"/>
    <property type="match status" value="1"/>
</dbReference>
<dbReference type="GO" id="GO:0046166">
    <property type="term" value="P:glyceraldehyde-3-phosphate biosynthetic process"/>
    <property type="evidence" value="ECO:0007669"/>
    <property type="project" value="TreeGrafter"/>
</dbReference>
<gene>
    <name evidence="3" type="ORF">BJ972_000854</name>
</gene>
<comment type="subcellular location">
    <subcellularLocation>
        <location evidence="2">Cytoplasm</location>
    </subcellularLocation>
</comment>
<dbReference type="CDD" id="cd00311">
    <property type="entry name" value="TIM"/>
    <property type="match status" value="1"/>
</dbReference>
<dbReference type="GO" id="GO:0006096">
    <property type="term" value="P:glycolytic process"/>
    <property type="evidence" value="ECO:0007669"/>
    <property type="project" value="UniProtKB-UniPathway"/>
</dbReference>
<keyword evidence="2" id="KW-0963">Cytoplasm</keyword>
<dbReference type="Pfam" id="PF00121">
    <property type="entry name" value="TIM"/>
    <property type="match status" value="1"/>
</dbReference>
<dbReference type="Proteomes" id="UP000581087">
    <property type="component" value="Unassembled WGS sequence"/>
</dbReference>
<comment type="pathway">
    <text evidence="2">Carbohydrate degradation; glycolysis; D-glyceraldehyde 3-phosphate from glycerone phosphate: step 1/1.</text>
</comment>
<dbReference type="GO" id="GO:0004807">
    <property type="term" value="F:triose-phosphate isomerase activity"/>
    <property type="evidence" value="ECO:0007669"/>
    <property type="project" value="UniProtKB-EC"/>
</dbReference>
<dbReference type="GO" id="GO:0019563">
    <property type="term" value="P:glycerol catabolic process"/>
    <property type="evidence" value="ECO:0007669"/>
    <property type="project" value="TreeGrafter"/>
</dbReference>
<organism evidence="3 4">
    <name type="scientific">Agromyces atrinae</name>
    <dbReference type="NCBI Taxonomy" id="592376"/>
    <lineage>
        <taxon>Bacteria</taxon>
        <taxon>Bacillati</taxon>
        <taxon>Actinomycetota</taxon>
        <taxon>Actinomycetes</taxon>
        <taxon>Micrococcales</taxon>
        <taxon>Microbacteriaceae</taxon>
        <taxon>Agromyces</taxon>
    </lineage>
</organism>
<evidence type="ECO:0000313" key="3">
    <source>
        <dbReference type="EMBL" id="NYD66335.1"/>
    </source>
</evidence>
<dbReference type="PANTHER" id="PTHR21139">
    <property type="entry name" value="TRIOSEPHOSPHATE ISOMERASE"/>
    <property type="match status" value="1"/>
</dbReference>
<comment type="caution">
    <text evidence="3">The sequence shown here is derived from an EMBL/GenBank/DDBJ whole genome shotgun (WGS) entry which is preliminary data.</text>
</comment>
<dbReference type="EMBL" id="JACCBI010000001">
    <property type="protein sequence ID" value="NYD66335.1"/>
    <property type="molecule type" value="Genomic_DNA"/>
</dbReference>
<keyword evidence="2" id="KW-0324">Glycolysis</keyword>
<dbReference type="InterPro" id="IPR035990">
    <property type="entry name" value="TIM_sf"/>
</dbReference>
<comment type="subunit">
    <text evidence="2">Homodimer.</text>
</comment>
<dbReference type="GO" id="GO:0006094">
    <property type="term" value="P:gluconeogenesis"/>
    <property type="evidence" value="ECO:0007669"/>
    <property type="project" value="UniProtKB-UniPathway"/>
</dbReference>
<evidence type="ECO:0000256" key="2">
    <source>
        <dbReference type="RuleBase" id="RU363013"/>
    </source>
</evidence>
<dbReference type="UniPathway" id="UPA00109">
    <property type="reaction ID" value="UER00189"/>
</dbReference>
<dbReference type="InterPro" id="IPR000652">
    <property type="entry name" value="Triosephosphate_isomerase"/>
</dbReference>
<accession>A0A852SFA4</accession>
<proteinExistence type="inferred from homology"/>
<dbReference type="PANTHER" id="PTHR21139:SF2">
    <property type="entry name" value="TRIOSEPHOSPHATE ISOMERASE"/>
    <property type="match status" value="1"/>
</dbReference>